<evidence type="ECO:0000256" key="13">
    <source>
        <dbReference type="SAM" id="Phobius"/>
    </source>
</evidence>
<comment type="similarity">
    <text evidence="3">Belongs to the major facilitator superfamily.</text>
</comment>
<dbReference type="GO" id="GO:0005886">
    <property type="term" value="C:plasma membrane"/>
    <property type="evidence" value="ECO:0007669"/>
    <property type="project" value="UniProtKB-SubCell"/>
</dbReference>
<evidence type="ECO:0000313" key="15">
    <source>
        <dbReference type="Proteomes" id="UP000584326"/>
    </source>
</evidence>
<evidence type="ECO:0000256" key="2">
    <source>
        <dbReference type="ARBA" id="ARBA00004651"/>
    </source>
</evidence>
<feature type="transmembrane region" description="Helical" evidence="13">
    <location>
        <begin position="96"/>
        <end position="118"/>
    </location>
</feature>
<evidence type="ECO:0000256" key="1">
    <source>
        <dbReference type="ARBA" id="ARBA00003019"/>
    </source>
</evidence>
<dbReference type="Gene3D" id="1.20.1250.20">
    <property type="entry name" value="MFS general substrate transporter like domains"/>
    <property type="match status" value="1"/>
</dbReference>
<feature type="transmembrane region" description="Helical" evidence="13">
    <location>
        <begin position="214"/>
        <end position="235"/>
    </location>
</feature>
<protein>
    <recommendedName>
        <fullName evidence="4">Molybdate-anion transporter</fullName>
    </recommendedName>
    <alternativeName>
        <fullName evidence="11">Major facilitator superfamily domain-containing protein 5</fullName>
    </alternativeName>
    <alternativeName>
        <fullName evidence="12">Molybdate transporter 2 homolog</fullName>
    </alternativeName>
</protein>
<dbReference type="Proteomes" id="UP000584326">
    <property type="component" value="Unassembled WGS sequence"/>
</dbReference>
<accession>A0A7L4H8I0</accession>
<comment type="function">
    <text evidence="1">Mediates high-affinity intracellular uptake of the rare oligo-element molybdenum.</text>
</comment>
<keyword evidence="10 13" id="KW-0472">Membrane</keyword>
<evidence type="ECO:0000256" key="6">
    <source>
        <dbReference type="ARBA" id="ARBA00022475"/>
    </source>
</evidence>
<evidence type="ECO:0000256" key="12">
    <source>
        <dbReference type="ARBA" id="ARBA00032555"/>
    </source>
</evidence>
<dbReference type="EMBL" id="VZTK01026329">
    <property type="protein sequence ID" value="NXX21615.1"/>
    <property type="molecule type" value="Genomic_DNA"/>
</dbReference>
<evidence type="ECO:0000256" key="4">
    <source>
        <dbReference type="ARBA" id="ARBA00021242"/>
    </source>
</evidence>
<proteinExistence type="inferred from homology"/>
<dbReference type="AlphaFoldDB" id="A0A7L4H8I0"/>
<dbReference type="PANTHER" id="PTHR23516:SF1">
    <property type="entry name" value="MOLYBDATE-ANION TRANSPORTER"/>
    <property type="match status" value="1"/>
</dbReference>
<reference evidence="14 15" key="1">
    <citation type="submission" date="2020-02" db="EMBL/GenBank/DDBJ databases">
        <title>Bird 10,000 Genomes (B10K) Project - Family phase.</title>
        <authorList>
            <person name="Zhang G."/>
        </authorList>
    </citation>
    <scope>NUCLEOTIDE SEQUENCE [LARGE SCALE GENOMIC DNA]</scope>
    <source>
        <strain evidence="14">B10K-DU-001-40</strain>
        <tissue evidence="14">Muscle</tissue>
    </source>
</reference>
<evidence type="ECO:0000256" key="7">
    <source>
        <dbReference type="ARBA" id="ARBA00022692"/>
    </source>
</evidence>
<dbReference type="GO" id="GO:0015098">
    <property type="term" value="F:molybdate ion transmembrane transporter activity"/>
    <property type="evidence" value="ECO:0007669"/>
    <property type="project" value="InterPro"/>
</dbReference>
<evidence type="ECO:0000256" key="5">
    <source>
        <dbReference type="ARBA" id="ARBA00022448"/>
    </source>
</evidence>
<dbReference type="SUPFAM" id="SSF103473">
    <property type="entry name" value="MFS general substrate transporter"/>
    <property type="match status" value="1"/>
</dbReference>
<sequence length="277" mass="30613">PAFRRFQRSYYSAYLPALAADWLQGPYLYKLYHHYGFLEGQIAILYVCGLASNVLFGLVSWLFIDGLGRKKSCVLFALVYSLCCLIKLSRDYLTLAVGRVLGGLSTALLFTAFEAWYVEEHVGRHDFPGEWLDVTFTRAAFWNNVVAVAAGGAADFFAQGLGLGPVAPFMVSIPLLVLSGLFAVKNWEENYGKKRGFGKTCGQGLRCLLSDRRVLLLGTIQALFESVIYIFIFLWTPVLDPHGAPLGIIFSAFMAASALGSSLYGLAARRRCHLQPL</sequence>
<dbReference type="PANTHER" id="PTHR23516">
    <property type="entry name" value="SAM (S-ADENOSYL METHIONINE) TRANSPORTER"/>
    <property type="match status" value="1"/>
</dbReference>
<evidence type="ECO:0000256" key="3">
    <source>
        <dbReference type="ARBA" id="ARBA00008335"/>
    </source>
</evidence>
<feature type="transmembrane region" description="Helical" evidence="13">
    <location>
        <begin position="41"/>
        <end position="64"/>
    </location>
</feature>
<name>A0A7L4H8I0_PODST</name>
<feature type="transmembrane region" description="Helical" evidence="13">
    <location>
        <begin position="247"/>
        <end position="267"/>
    </location>
</feature>
<evidence type="ECO:0000313" key="14">
    <source>
        <dbReference type="EMBL" id="NXX21615.1"/>
    </source>
</evidence>
<keyword evidence="15" id="KW-1185">Reference proteome</keyword>
<organism evidence="14 15">
    <name type="scientific">Podargus strigoides</name>
    <name type="common">Tawny frogmouth</name>
    <name type="synonym">Caprimulgus strigoides</name>
    <dbReference type="NCBI Taxonomy" id="8905"/>
    <lineage>
        <taxon>Eukaryota</taxon>
        <taxon>Metazoa</taxon>
        <taxon>Chordata</taxon>
        <taxon>Craniata</taxon>
        <taxon>Vertebrata</taxon>
        <taxon>Euteleostomi</taxon>
        <taxon>Archelosauria</taxon>
        <taxon>Archosauria</taxon>
        <taxon>Dinosauria</taxon>
        <taxon>Saurischia</taxon>
        <taxon>Theropoda</taxon>
        <taxon>Coelurosauria</taxon>
        <taxon>Aves</taxon>
        <taxon>Neognathae</taxon>
        <taxon>Neoaves</taxon>
        <taxon>Strisores</taxon>
        <taxon>Caprimulgiformes</taxon>
        <taxon>Podargidae</taxon>
        <taxon>Podargus</taxon>
    </lineage>
</organism>
<keyword evidence="8 13" id="KW-1133">Transmembrane helix</keyword>
<gene>
    <name evidence="14" type="primary">Mfsd5</name>
    <name evidence="14" type="ORF">PODSTR_R02728</name>
</gene>
<evidence type="ECO:0000256" key="8">
    <source>
        <dbReference type="ARBA" id="ARBA00022989"/>
    </source>
</evidence>
<keyword evidence="7 13" id="KW-0812">Transmembrane</keyword>
<comment type="subcellular location">
    <subcellularLocation>
        <location evidence="2">Cell membrane</location>
        <topology evidence="2">Multi-pass membrane protein</topology>
    </subcellularLocation>
</comment>
<evidence type="ECO:0000256" key="10">
    <source>
        <dbReference type="ARBA" id="ARBA00023136"/>
    </source>
</evidence>
<keyword evidence="9" id="KW-0406">Ion transport</keyword>
<comment type="caution">
    <text evidence="14">The sequence shown here is derived from an EMBL/GenBank/DDBJ whole genome shotgun (WGS) entry which is preliminary data.</text>
</comment>
<keyword evidence="6" id="KW-1003">Cell membrane</keyword>
<dbReference type="InterPro" id="IPR008509">
    <property type="entry name" value="MOT2/MFSD5"/>
</dbReference>
<feature type="non-terminal residue" evidence="14">
    <location>
        <position position="1"/>
    </location>
</feature>
<feature type="transmembrane region" description="Helical" evidence="13">
    <location>
        <begin position="166"/>
        <end position="184"/>
    </location>
</feature>
<feature type="non-terminal residue" evidence="14">
    <location>
        <position position="277"/>
    </location>
</feature>
<keyword evidence="5" id="KW-0813">Transport</keyword>
<dbReference type="GO" id="GO:0006811">
    <property type="term" value="P:monoatomic ion transport"/>
    <property type="evidence" value="ECO:0007669"/>
    <property type="project" value="UniProtKB-KW"/>
</dbReference>
<dbReference type="Pfam" id="PF05631">
    <property type="entry name" value="MFS_5"/>
    <property type="match status" value="1"/>
</dbReference>
<evidence type="ECO:0000256" key="9">
    <source>
        <dbReference type="ARBA" id="ARBA00023065"/>
    </source>
</evidence>
<dbReference type="InterPro" id="IPR036259">
    <property type="entry name" value="MFS_trans_sf"/>
</dbReference>
<dbReference type="OrthoDB" id="263957at2759"/>
<evidence type="ECO:0000256" key="11">
    <source>
        <dbReference type="ARBA" id="ARBA00030646"/>
    </source>
</evidence>